<feature type="compositionally biased region" description="Low complexity" evidence="1">
    <location>
        <begin position="391"/>
        <end position="406"/>
    </location>
</feature>
<feature type="region of interest" description="Disordered" evidence="1">
    <location>
        <begin position="259"/>
        <end position="359"/>
    </location>
</feature>
<evidence type="ECO:0008006" key="5">
    <source>
        <dbReference type="Google" id="ProtNLM"/>
    </source>
</evidence>
<name>A0ABR9DSW0_9MICO</name>
<dbReference type="InterPro" id="IPR032710">
    <property type="entry name" value="NTF2-like_dom_sf"/>
</dbReference>
<evidence type="ECO:0000256" key="1">
    <source>
        <dbReference type="SAM" id="MobiDB-lite"/>
    </source>
</evidence>
<keyword evidence="2" id="KW-1133">Transmembrane helix</keyword>
<feature type="compositionally biased region" description="Low complexity" evidence="1">
    <location>
        <begin position="287"/>
        <end position="311"/>
    </location>
</feature>
<dbReference type="Proteomes" id="UP000642107">
    <property type="component" value="Unassembled WGS sequence"/>
</dbReference>
<proteinExistence type="predicted"/>
<evidence type="ECO:0000256" key="2">
    <source>
        <dbReference type="SAM" id="Phobius"/>
    </source>
</evidence>
<feature type="compositionally biased region" description="Basic and acidic residues" evidence="1">
    <location>
        <begin position="275"/>
        <end position="286"/>
    </location>
</feature>
<feature type="compositionally biased region" description="Low complexity" evidence="1">
    <location>
        <begin position="415"/>
        <end position="426"/>
    </location>
</feature>
<reference evidence="3 4" key="1">
    <citation type="submission" date="2020-09" db="EMBL/GenBank/DDBJ databases">
        <title>Flavimobilis rhizosphaerae sp. nov., isolated from rhizosphere soil of Spartina alterniflora.</title>
        <authorList>
            <person name="Hanqin C."/>
        </authorList>
    </citation>
    <scope>NUCLEOTIDE SEQUENCE [LARGE SCALE GENOMIC DNA]</scope>
    <source>
        <strain evidence="3 4">GY 10621</strain>
    </source>
</reference>
<keyword evidence="2" id="KW-0812">Transmembrane</keyword>
<feature type="transmembrane region" description="Helical" evidence="2">
    <location>
        <begin position="363"/>
        <end position="383"/>
    </location>
</feature>
<organism evidence="3 4">
    <name type="scientific">Flavimobilis rhizosphaerae</name>
    <dbReference type="NCBI Taxonomy" id="2775421"/>
    <lineage>
        <taxon>Bacteria</taxon>
        <taxon>Bacillati</taxon>
        <taxon>Actinomycetota</taxon>
        <taxon>Actinomycetes</taxon>
        <taxon>Micrococcales</taxon>
        <taxon>Jonesiaceae</taxon>
        <taxon>Flavimobilis</taxon>
    </lineage>
</organism>
<feature type="compositionally biased region" description="Low complexity" evidence="1">
    <location>
        <begin position="332"/>
        <end position="350"/>
    </location>
</feature>
<keyword evidence="4" id="KW-1185">Reference proteome</keyword>
<accession>A0ABR9DSW0</accession>
<protein>
    <recommendedName>
        <fullName evidence="5">DUF4878 domain-containing protein</fullName>
    </recommendedName>
</protein>
<comment type="caution">
    <text evidence="3">The sequence shown here is derived from an EMBL/GenBank/DDBJ whole genome shotgun (WGS) entry which is preliminary data.</text>
</comment>
<dbReference type="SUPFAM" id="SSF54427">
    <property type="entry name" value="NTF2-like"/>
    <property type="match status" value="1"/>
</dbReference>
<dbReference type="RefSeq" id="WP_192281406.1">
    <property type="nucleotide sequence ID" value="NZ_JACZDF010000007.1"/>
</dbReference>
<sequence>MNQPDVDEALLRLGLRLVDDRDTTGPWMAESNDGVVHDVTALAVESVERWEVLRPRTTALLGLEHENVVPLVGALPVGDPDAEAPRTLVLVWLPALAQRRPDVARAATARELLDVLVTACRGTVALRACGIDVPGAAAVASLCAAGAWQERPQLHPWLWCGEPPAASSDLSDVTRAVAGAVARQAERDGTALPRRVRDLLTAGTGPAAPAPGDLAVRAIELLGDASVTTSPSTSGVAGAAAHGEALGGDWREIVRGGPAPLVVAPPQARRHGRLRPPEPGERRTHDPAAGSTAAPATTLPARPTAPTRVAASSTGQRGRRPSDAQASSAQVPGAPGRTAAARTPGGASLRGLRRPSGRGRRHGVVVGVVLLVAGGVGVAVHGAPFGDAPRSRPAAASATPQVTAAPPSQPEDHPVAAGAPAPGAHASGTDPVPEDTEVSGPGDPAAAARRATVGRVELLAALAPVPASRRTQAAADVDARLGELVAAGPVRDADRAFVERVLSGDEVPPQVRAEVRAAEVVSQDSASATVAMTYALVPGGGAMQQTLRLVLDGGGWKVVSVTDSSGEPRT</sequence>
<evidence type="ECO:0000313" key="3">
    <source>
        <dbReference type="EMBL" id="MBD9700219.1"/>
    </source>
</evidence>
<evidence type="ECO:0000313" key="4">
    <source>
        <dbReference type="Proteomes" id="UP000642107"/>
    </source>
</evidence>
<gene>
    <name evidence="3" type="ORF">IGS67_12095</name>
</gene>
<feature type="region of interest" description="Disordered" evidence="1">
    <location>
        <begin position="388"/>
        <end position="449"/>
    </location>
</feature>
<keyword evidence="2" id="KW-0472">Membrane</keyword>
<dbReference type="EMBL" id="JACZDF010000007">
    <property type="protein sequence ID" value="MBD9700219.1"/>
    <property type="molecule type" value="Genomic_DNA"/>
</dbReference>